<evidence type="ECO:0000313" key="6">
    <source>
        <dbReference type="Proteomes" id="UP001152320"/>
    </source>
</evidence>
<dbReference type="Proteomes" id="UP001152320">
    <property type="component" value="Chromosome 17"/>
</dbReference>
<dbReference type="OrthoDB" id="17948at2759"/>
<evidence type="ECO:0000256" key="2">
    <source>
        <dbReference type="ARBA" id="ARBA00007331"/>
    </source>
</evidence>
<gene>
    <name evidence="5" type="ORF">HOLleu_33127</name>
</gene>
<keyword evidence="6" id="KW-1185">Reference proteome</keyword>
<comment type="similarity">
    <text evidence="2">Belongs to the eukaryotic/archaeal RNase P protein component 3 family.</text>
</comment>
<accession>A0A9Q0YN62</accession>
<evidence type="ECO:0000256" key="4">
    <source>
        <dbReference type="SAM" id="MobiDB-lite"/>
    </source>
</evidence>
<dbReference type="PANTHER" id="PTHR13031:SF0">
    <property type="entry name" value="RIBONUCLEASE P PROTEIN SUBUNIT P30"/>
    <property type="match status" value="1"/>
</dbReference>
<evidence type="ECO:0000256" key="1">
    <source>
        <dbReference type="ARBA" id="ARBA00004123"/>
    </source>
</evidence>
<feature type="compositionally biased region" description="Basic and acidic residues" evidence="4">
    <location>
        <begin position="250"/>
        <end position="275"/>
    </location>
</feature>
<sequence length="283" mass="31917">MVKFYDLNIPRSNDAVAQKHTLKLAQRLGYEVVAISETLKYGDEMKPAAPPCDLSSEPSGEKLQQLSRITIVLTDSTRTDILRRSDVKSYDILAVQPTSEKTFHMACHDLNIDLITFDLSDRLEFHLKYSNVQNAWKAGKFFEICYAPAIRDATRRKHIFKAAAGLTDRKGGRNLIISSGALRPTELRGPYDVANLATLFGVDENSTKHCVSSYCRALLLKAATRKQTIKSSISVNYMSDIKDEDKWKVRQSLKESERDGGKREAEEKDEGEDRKGSKKLKAR</sequence>
<protein>
    <submittedName>
        <fullName evidence="5">Ribonuclease P protein subunit p30</fullName>
    </submittedName>
</protein>
<organism evidence="5 6">
    <name type="scientific">Holothuria leucospilota</name>
    <name type="common">Black long sea cucumber</name>
    <name type="synonym">Mertensiothuria leucospilota</name>
    <dbReference type="NCBI Taxonomy" id="206669"/>
    <lineage>
        <taxon>Eukaryota</taxon>
        <taxon>Metazoa</taxon>
        <taxon>Echinodermata</taxon>
        <taxon>Eleutherozoa</taxon>
        <taxon>Echinozoa</taxon>
        <taxon>Holothuroidea</taxon>
        <taxon>Aspidochirotacea</taxon>
        <taxon>Aspidochirotida</taxon>
        <taxon>Holothuriidae</taxon>
        <taxon>Holothuria</taxon>
    </lineage>
</organism>
<dbReference type="InterPro" id="IPR016195">
    <property type="entry name" value="Pol/histidinol_Pase-like"/>
</dbReference>
<dbReference type="Pfam" id="PF01876">
    <property type="entry name" value="RNase_P_p30"/>
    <property type="match status" value="1"/>
</dbReference>
<dbReference type="PANTHER" id="PTHR13031">
    <property type="entry name" value="RIBONUCLEASE P SUBUNIT P30"/>
    <property type="match status" value="1"/>
</dbReference>
<dbReference type="GO" id="GO:0008033">
    <property type="term" value="P:tRNA processing"/>
    <property type="evidence" value="ECO:0007669"/>
    <property type="project" value="UniProtKB-KW"/>
</dbReference>
<feature type="region of interest" description="Disordered" evidence="4">
    <location>
        <begin position="250"/>
        <end position="283"/>
    </location>
</feature>
<dbReference type="InterPro" id="IPR002738">
    <property type="entry name" value="RNase_P_p30"/>
</dbReference>
<dbReference type="Gene3D" id="3.20.20.140">
    <property type="entry name" value="Metal-dependent hydrolases"/>
    <property type="match status" value="1"/>
</dbReference>
<dbReference type="SUPFAM" id="SSF89550">
    <property type="entry name" value="PHP domain-like"/>
    <property type="match status" value="1"/>
</dbReference>
<evidence type="ECO:0000256" key="3">
    <source>
        <dbReference type="ARBA" id="ARBA00022694"/>
    </source>
</evidence>
<name>A0A9Q0YN62_HOLLE</name>
<proteinExistence type="inferred from homology"/>
<dbReference type="EMBL" id="JAIZAY010000017">
    <property type="protein sequence ID" value="KAJ8025540.1"/>
    <property type="molecule type" value="Genomic_DNA"/>
</dbReference>
<reference evidence="5" key="1">
    <citation type="submission" date="2021-10" db="EMBL/GenBank/DDBJ databases">
        <title>Tropical sea cucumber genome reveals ecological adaptation and Cuvierian tubules defense mechanism.</title>
        <authorList>
            <person name="Chen T."/>
        </authorList>
    </citation>
    <scope>NUCLEOTIDE SEQUENCE</scope>
    <source>
        <strain evidence="5">Nanhai2018</strain>
        <tissue evidence="5">Muscle</tissue>
    </source>
</reference>
<keyword evidence="3" id="KW-0819">tRNA processing</keyword>
<comment type="caution">
    <text evidence="5">The sequence shown here is derived from an EMBL/GenBank/DDBJ whole genome shotgun (WGS) entry which is preliminary data.</text>
</comment>
<evidence type="ECO:0000313" key="5">
    <source>
        <dbReference type="EMBL" id="KAJ8025540.1"/>
    </source>
</evidence>
<dbReference type="GO" id="GO:0003723">
    <property type="term" value="F:RNA binding"/>
    <property type="evidence" value="ECO:0007669"/>
    <property type="project" value="TreeGrafter"/>
</dbReference>
<comment type="subcellular location">
    <subcellularLocation>
        <location evidence="1">Nucleus</location>
    </subcellularLocation>
</comment>
<dbReference type="GO" id="GO:0005655">
    <property type="term" value="C:nucleolar ribonuclease P complex"/>
    <property type="evidence" value="ECO:0007669"/>
    <property type="project" value="TreeGrafter"/>
</dbReference>
<dbReference type="AlphaFoldDB" id="A0A9Q0YN62"/>